<evidence type="ECO:0000313" key="1">
    <source>
        <dbReference type="EMBL" id="CEH18751.1"/>
    </source>
</evidence>
<proteinExistence type="predicted"/>
<dbReference type="Proteomes" id="UP000054845">
    <property type="component" value="Unassembled WGS sequence"/>
</dbReference>
<organism evidence="1 2">
    <name type="scientific">Ceraceosorus bombacis</name>
    <dbReference type="NCBI Taxonomy" id="401625"/>
    <lineage>
        <taxon>Eukaryota</taxon>
        <taxon>Fungi</taxon>
        <taxon>Dikarya</taxon>
        <taxon>Basidiomycota</taxon>
        <taxon>Ustilaginomycotina</taxon>
        <taxon>Exobasidiomycetes</taxon>
        <taxon>Ceraceosorales</taxon>
        <taxon>Ceraceosoraceae</taxon>
        <taxon>Ceraceosorus</taxon>
    </lineage>
</organism>
<evidence type="ECO:0000313" key="2">
    <source>
        <dbReference type="Proteomes" id="UP000054845"/>
    </source>
</evidence>
<dbReference type="AlphaFoldDB" id="A0A0P1BS43"/>
<protein>
    <submittedName>
        <fullName evidence="1">Uncharacterized protein</fullName>
    </submittedName>
</protein>
<sequence length="108" mass="11646">MTALLRKQCFAGLASPRIGAVPDCKTSQQQGKTSGCAELRLPRMRPIHGFSEHRPHGSEARLWRMGGSTWLSAARARGAVSKVFSGAHSSLLASRVRSSRGFKVLGTQ</sequence>
<name>A0A0P1BS43_9BASI</name>
<keyword evidence="2" id="KW-1185">Reference proteome</keyword>
<accession>A0A0P1BS43</accession>
<reference evidence="1 2" key="1">
    <citation type="submission" date="2014-09" db="EMBL/GenBank/DDBJ databases">
        <authorList>
            <person name="Magalhaes I.L.F."/>
            <person name="Oliveira U."/>
            <person name="Santos F.R."/>
            <person name="Vidigal T.H.D.A."/>
            <person name="Brescovit A.D."/>
            <person name="Santos A.J."/>
        </authorList>
    </citation>
    <scope>NUCLEOTIDE SEQUENCE [LARGE SCALE GENOMIC DNA]</scope>
</reference>
<dbReference type="EMBL" id="CCYA01000276">
    <property type="protein sequence ID" value="CEH18751.1"/>
    <property type="molecule type" value="Genomic_DNA"/>
</dbReference>